<evidence type="ECO:0000256" key="4">
    <source>
        <dbReference type="ARBA" id="ARBA00012681"/>
    </source>
</evidence>
<dbReference type="EC" id="2.5.1.47" evidence="4 12"/>
<dbReference type="PANTHER" id="PTHR10314">
    <property type="entry name" value="CYSTATHIONINE BETA-SYNTHASE"/>
    <property type="match status" value="1"/>
</dbReference>
<dbReference type="InterPro" id="IPR005859">
    <property type="entry name" value="CysK"/>
</dbReference>
<evidence type="ECO:0000256" key="2">
    <source>
        <dbReference type="ARBA" id="ARBA00004962"/>
    </source>
</evidence>
<name>A0ABD7S661_XANVA</name>
<dbReference type="EMBL" id="VOCK01000040">
    <property type="protein sequence ID" value="TWQ50363.1"/>
    <property type="molecule type" value="Genomic_DNA"/>
</dbReference>
<dbReference type="CDD" id="cd01561">
    <property type="entry name" value="CBS_like"/>
    <property type="match status" value="1"/>
</dbReference>
<evidence type="ECO:0000256" key="5">
    <source>
        <dbReference type="ARBA" id="ARBA00022605"/>
    </source>
</evidence>
<dbReference type="NCBIfam" id="TIGR01139">
    <property type="entry name" value="cysK"/>
    <property type="match status" value="1"/>
</dbReference>
<evidence type="ECO:0000256" key="9">
    <source>
        <dbReference type="ARBA" id="ARBA00047931"/>
    </source>
</evidence>
<evidence type="ECO:0000256" key="6">
    <source>
        <dbReference type="ARBA" id="ARBA00022679"/>
    </source>
</evidence>
<evidence type="ECO:0000256" key="3">
    <source>
        <dbReference type="ARBA" id="ARBA00007103"/>
    </source>
</evidence>
<keyword evidence="6 12" id="KW-0808">Transferase</keyword>
<evidence type="ECO:0000256" key="7">
    <source>
        <dbReference type="ARBA" id="ARBA00022898"/>
    </source>
</evidence>
<evidence type="ECO:0000256" key="11">
    <source>
        <dbReference type="PIRSR" id="PIRSR605856-51"/>
    </source>
</evidence>
<protein>
    <recommendedName>
        <fullName evidence="4 12">Cysteine synthase</fullName>
        <ecNumber evidence="4 12">2.5.1.47</ecNumber>
    </recommendedName>
</protein>
<keyword evidence="5 12" id="KW-0028">Amino-acid biosynthesis</keyword>
<dbReference type="InterPro" id="IPR036052">
    <property type="entry name" value="TrpB-like_PALP_sf"/>
</dbReference>
<comment type="cofactor">
    <cofactor evidence="1 10 12">
        <name>pyridoxal 5'-phosphate</name>
        <dbReference type="ChEBI" id="CHEBI:597326"/>
    </cofactor>
</comment>
<dbReference type="PROSITE" id="PS00901">
    <property type="entry name" value="CYS_SYNTHASE"/>
    <property type="match status" value="1"/>
</dbReference>
<comment type="pathway">
    <text evidence="2">Amino-acid biosynthesis; L-cysteine biosynthesis; L-cysteine from L-serine: step 2/2.</text>
</comment>
<keyword evidence="7 10" id="KW-0663">Pyridoxal phosphate</keyword>
<dbReference type="NCBIfam" id="TIGR01136">
    <property type="entry name" value="cysKM"/>
    <property type="match status" value="1"/>
</dbReference>
<evidence type="ECO:0000256" key="8">
    <source>
        <dbReference type="ARBA" id="ARBA00023192"/>
    </source>
</evidence>
<dbReference type="Proteomes" id="UP000320455">
    <property type="component" value="Unassembled WGS sequence"/>
</dbReference>
<dbReference type="SUPFAM" id="SSF53686">
    <property type="entry name" value="Tryptophan synthase beta subunit-like PLP-dependent enzymes"/>
    <property type="match status" value="1"/>
</dbReference>
<keyword evidence="8 12" id="KW-0198">Cysteine biosynthesis</keyword>
<keyword evidence="15" id="KW-1185">Reference proteome</keyword>
<dbReference type="FunFam" id="3.40.50.1100:FF:000006">
    <property type="entry name" value="Cysteine synthase"/>
    <property type="match status" value="1"/>
</dbReference>
<accession>A0ABD7S661</accession>
<evidence type="ECO:0000256" key="10">
    <source>
        <dbReference type="PIRSR" id="PIRSR605856-50"/>
    </source>
</evidence>
<dbReference type="Pfam" id="PF00291">
    <property type="entry name" value="PALP"/>
    <property type="match status" value="1"/>
</dbReference>
<dbReference type="GO" id="GO:0006535">
    <property type="term" value="P:cysteine biosynthetic process from serine"/>
    <property type="evidence" value="ECO:0007669"/>
    <property type="project" value="UniProtKB-UniRule"/>
</dbReference>
<evidence type="ECO:0000259" key="13">
    <source>
        <dbReference type="Pfam" id="PF00291"/>
    </source>
</evidence>
<dbReference type="GO" id="GO:0004124">
    <property type="term" value="F:cysteine synthase activity"/>
    <property type="evidence" value="ECO:0007669"/>
    <property type="project" value="UniProtKB-UniRule"/>
</dbReference>
<sequence length="319" mass="34183">MALYDNILDTIGRTPVVKLQRLAPDNVTLYVKVESFNPGGSVKDRLALAIILDAEQRGLLKPGDTIVEATSGNTGVALAMVAAARGYKFVATMVETFSIERRKLMRAYGAKVILTPAAERGSGMVRKAKELAEQHGWFLASQFANPANPAYHRNTTAAEVLRDFAGHRLDHFVTGWGTGGTLTGVGEVLRIARPEVRITASEPAGAALLQGQDWKPHKIQGWTPDFVPEVLNRDVAHEVLSVEDTDAISVARRLAAEEGIFTGISGGATVATALRVAEGAEHGAVILAMLPDTGERYFSTPLFADINEGSDDDWLAGLP</sequence>
<reference evidence="15" key="1">
    <citation type="journal article" date="2020" name="Phytopathology">
        <title>Genomic acquisitions in emerging populations of Xanthomonas vasicola pv. vasculorum infecting corn in the U.S. and Argentina.</title>
        <authorList>
            <person name="Perez-Quintero A.L."/>
        </authorList>
    </citation>
    <scope>NUCLEOTIDE SEQUENCE [LARGE SCALE GENOMIC DNA]</scope>
    <source>
        <strain evidence="15">Xvh-L</strain>
    </source>
</reference>
<comment type="catalytic activity">
    <reaction evidence="9 12">
        <text>O-acetyl-L-serine + hydrogen sulfide = L-cysteine + acetate</text>
        <dbReference type="Rhea" id="RHEA:14829"/>
        <dbReference type="ChEBI" id="CHEBI:29919"/>
        <dbReference type="ChEBI" id="CHEBI:30089"/>
        <dbReference type="ChEBI" id="CHEBI:35235"/>
        <dbReference type="ChEBI" id="CHEBI:58340"/>
        <dbReference type="EC" id="2.5.1.47"/>
    </reaction>
</comment>
<feature type="binding site" evidence="10">
    <location>
        <begin position="177"/>
        <end position="181"/>
    </location>
    <ligand>
        <name>pyridoxal 5'-phosphate</name>
        <dbReference type="ChEBI" id="CHEBI:597326"/>
    </ligand>
</feature>
<dbReference type="AlphaFoldDB" id="A0ABD7S661"/>
<evidence type="ECO:0000256" key="12">
    <source>
        <dbReference type="RuleBase" id="RU003985"/>
    </source>
</evidence>
<gene>
    <name evidence="14" type="primary">cysK</name>
    <name evidence="14" type="ORF">FQK01_18700</name>
</gene>
<evidence type="ECO:0000313" key="14">
    <source>
        <dbReference type="EMBL" id="TWQ50363.1"/>
    </source>
</evidence>
<comment type="similarity">
    <text evidence="3 12">Belongs to the cysteine synthase/cystathionine beta-synthase family.</text>
</comment>
<feature type="domain" description="Tryptophan synthase beta chain-like PALP" evidence="13">
    <location>
        <begin position="8"/>
        <end position="292"/>
    </location>
</feature>
<dbReference type="RefSeq" id="WP_039436354.1">
    <property type="nucleotide sequence ID" value="NZ_CP034649.1"/>
</dbReference>
<comment type="caution">
    <text evidence="14">The sequence shown here is derived from an EMBL/GenBank/DDBJ whole genome shotgun (WGS) entry which is preliminary data.</text>
</comment>
<evidence type="ECO:0000256" key="1">
    <source>
        <dbReference type="ARBA" id="ARBA00001933"/>
    </source>
</evidence>
<feature type="modified residue" description="N6-(pyridoxal phosphate)lysine" evidence="11">
    <location>
        <position position="43"/>
    </location>
</feature>
<dbReference type="InterPro" id="IPR001926">
    <property type="entry name" value="TrpB-like_PALP"/>
</dbReference>
<dbReference type="InterPro" id="IPR005856">
    <property type="entry name" value="Cys_synth"/>
</dbReference>
<dbReference type="Gene3D" id="3.40.50.1100">
    <property type="match status" value="2"/>
</dbReference>
<organism evidence="14 15">
    <name type="scientific">Xanthomonas vasicola</name>
    <dbReference type="NCBI Taxonomy" id="56459"/>
    <lineage>
        <taxon>Bacteria</taxon>
        <taxon>Pseudomonadati</taxon>
        <taxon>Pseudomonadota</taxon>
        <taxon>Gammaproteobacteria</taxon>
        <taxon>Lysobacterales</taxon>
        <taxon>Lysobacteraceae</taxon>
        <taxon>Xanthomonas</taxon>
    </lineage>
</organism>
<feature type="binding site" evidence="10">
    <location>
        <position position="265"/>
    </location>
    <ligand>
        <name>pyridoxal 5'-phosphate</name>
        <dbReference type="ChEBI" id="CHEBI:597326"/>
    </ligand>
</feature>
<dbReference type="InterPro" id="IPR050214">
    <property type="entry name" value="Cys_Synth/Cystath_Beta-Synth"/>
</dbReference>
<dbReference type="InterPro" id="IPR001216">
    <property type="entry name" value="P-phosphate_BS"/>
</dbReference>
<feature type="binding site" evidence="10">
    <location>
        <position position="73"/>
    </location>
    <ligand>
        <name>pyridoxal 5'-phosphate</name>
        <dbReference type="ChEBI" id="CHEBI:597326"/>
    </ligand>
</feature>
<proteinExistence type="inferred from homology"/>
<evidence type="ECO:0000313" key="15">
    <source>
        <dbReference type="Proteomes" id="UP000320455"/>
    </source>
</evidence>